<dbReference type="EMBL" id="OC946636">
    <property type="protein sequence ID" value="CAD7663297.1"/>
    <property type="molecule type" value="Genomic_DNA"/>
</dbReference>
<gene>
    <name evidence="1" type="ORF">ONB1V03_LOCUS19857</name>
</gene>
<name>A0A7R9MNU4_9ACAR</name>
<proteinExistence type="predicted"/>
<dbReference type="Proteomes" id="UP000728032">
    <property type="component" value="Unassembled WGS sequence"/>
</dbReference>
<dbReference type="AlphaFoldDB" id="A0A7R9MNU4"/>
<feature type="non-terminal residue" evidence="1">
    <location>
        <position position="1"/>
    </location>
</feature>
<dbReference type="EMBL" id="CAJPVJ010031811">
    <property type="protein sequence ID" value="CAG2180434.1"/>
    <property type="molecule type" value="Genomic_DNA"/>
</dbReference>
<evidence type="ECO:0000313" key="2">
    <source>
        <dbReference type="Proteomes" id="UP000728032"/>
    </source>
</evidence>
<accession>A0A7R9MNU4</accession>
<organism evidence="1">
    <name type="scientific">Oppiella nova</name>
    <dbReference type="NCBI Taxonomy" id="334625"/>
    <lineage>
        <taxon>Eukaryota</taxon>
        <taxon>Metazoa</taxon>
        <taxon>Ecdysozoa</taxon>
        <taxon>Arthropoda</taxon>
        <taxon>Chelicerata</taxon>
        <taxon>Arachnida</taxon>
        <taxon>Acari</taxon>
        <taxon>Acariformes</taxon>
        <taxon>Sarcoptiformes</taxon>
        <taxon>Oribatida</taxon>
        <taxon>Brachypylina</taxon>
        <taxon>Oppioidea</taxon>
        <taxon>Oppiidae</taxon>
        <taxon>Oppiella</taxon>
    </lineage>
</organism>
<sequence length="24" mass="2763">MIVSVVYEDIESLLESHENCVQLL</sequence>
<reference evidence="1" key="1">
    <citation type="submission" date="2020-11" db="EMBL/GenBank/DDBJ databases">
        <authorList>
            <person name="Tran Van P."/>
        </authorList>
    </citation>
    <scope>NUCLEOTIDE SEQUENCE</scope>
</reference>
<evidence type="ECO:0000313" key="1">
    <source>
        <dbReference type="EMBL" id="CAD7663297.1"/>
    </source>
</evidence>
<protein>
    <submittedName>
        <fullName evidence="1">Uncharacterized protein</fullName>
    </submittedName>
</protein>
<keyword evidence="2" id="KW-1185">Reference proteome</keyword>